<evidence type="ECO:0000259" key="4">
    <source>
        <dbReference type="Pfam" id="PF08241"/>
    </source>
</evidence>
<evidence type="ECO:0000256" key="2">
    <source>
        <dbReference type="ARBA" id="ARBA00022603"/>
    </source>
</evidence>
<comment type="caution">
    <text evidence="5">The sequence shown here is derived from an EMBL/GenBank/DDBJ whole genome shotgun (WGS) entry which is preliminary data.</text>
</comment>
<evidence type="ECO:0000313" key="6">
    <source>
        <dbReference type="Proteomes" id="UP000559182"/>
    </source>
</evidence>
<dbReference type="PANTHER" id="PTHR44942:SF4">
    <property type="entry name" value="METHYLTRANSFERASE TYPE 11 DOMAIN-CONTAINING PROTEIN"/>
    <property type="match status" value="1"/>
</dbReference>
<dbReference type="GO" id="GO:0032259">
    <property type="term" value="P:methylation"/>
    <property type="evidence" value="ECO:0007669"/>
    <property type="project" value="UniProtKB-KW"/>
</dbReference>
<dbReference type="Proteomes" id="UP000559182">
    <property type="component" value="Unassembled WGS sequence"/>
</dbReference>
<gene>
    <name evidence="5" type="ORF">FHU39_003318</name>
</gene>
<evidence type="ECO:0000313" key="5">
    <source>
        <dbReference type="EMBL" id="MBB2893300.1"/>
    </source>
</evidence>
<accession>A0A839N6C7</accession>
<dbReference type="Pfam" id="PF08241">
    <property type="entry name" value="Methyltransf_11"/>
    <property type="match status" value="1"/>
</dbReference>
<comment type="similarity">
    <text evidence="1">Belongs to the methyltransferase superfamily.</text>
</comment>
<dbReference type="InterPro" id="IPR051052">
    <property type="entry name" value="Diverse_substrate_MTase"/>
</dbReference>
<keyword evidence="3 5" id="KW-0808">Transferase</keyword>
<evidence type="ECO:0000256" key="3">
    <source>
        <dbReference type="ARBA" id="ARBA00022679"/>
    </source>
</evidence>
<dbReference type="GO" id="GO:0008757">
    <property type="term" value="F:S-adenosylmethionine-dependent methyltransferase activity"/>
    <property type="evidence" value="ECO:0007669"/>
    <property type="project" value="InterPro"/>
</dbReference>
<keyword evidence="2 5" id="KW-0489">Methyltransferase</keyword>
<dbReference type="EMBL" id="JACHVQ010000002">
    <property type="protein sequence ID" value="MBB2893300.1"/>
    <property type="molecule type" value="Genomic_DNA"/>
</dbReference>
<proteinExistence type="inferred from homology"/>
<dbReference type="AlphaFoldDB" id="A0A839N6C7"/>
<name>A0A839N6C7_9MICO</name>
<reference evidence="5 6" key="1">
    <citation type="submission" date="2020-08" db="EMBL/GenBank/DDBJ databases">
        <title>Sequencing the genomes of 1000 actinobacteria strains.</title>
        <authorList>
            <person name="Klenk H.-P."/>
        </authorList>
    </citation>
    <scope>NUCLEOTIDE SEQUENCE [LARGE SCALE GENOMIC DNA]</scope>
    <source>
        <strain evidence="5 6">DSM 105369</strain>
    </source>
</reference>
<protein>
    <submittedName>
        <fullName evidence="5">SAM-dependent methyltransferase</fullName>
    </submittedName>
</protein>
<evidence type="ECO:0000256" key="1">
    <source>
        <dbReference type="ARBA" id="ARBA00008361"/>
    </source>
</evidence>
<keyword evidence="6" id="KW-1185">Reference proteome</keyword>
<dbReference type="InterPro" id="IPR013216">
    <property type="entry name" value="Methyltransf_11"/>
</dbReference>
<dbReference type="SUPFAM" id="SSF53335">
    <property type="entry name" value="S-adenosyl-L-methionine-dependent methyltransferases"/>
    <property type="match status" value="1"/>
</dbReference>
<dbReference type="RefSeq" id="WP_183321631.1">
    <property type="nucleotide sequence ID" value="NZ_JACHVQ010000002.1"/>
</dbReference>
<sequence>MARERSRSFGVMAAAYERYRPEYPDVLVQLILEYADGPVRTALELGAGTGKATRVLARHGIAVTASDPDEAMLQQLAAAVPETTTVAAALEQLPRLGPFDLVVAAAALHWTAPDGRWDRIARLLRPGGVFANFGGAPYLADPALEEAMEDAQRPWLVDDSPAGPVESTEDGMRWPASELVGDPRFTDVRETTIEQRFEVATEDWIGYLSTVSAYLMLDEADRGAVFAAVAAALPDAVELRADLTLHLARRVGTSQIA</sequence>
<dbReference type="CDD" id="cd02440">
    <property type="entry name" value="AdoMet_MTases"/>
    <property type="match status" value="1"/>
</dbReference>
<dbReference type="Gene3D" id="3.40.50.150">
    <property type="entry name" value="Vaccinia Virus protein VP39"/>
    <property type="match status" value="1"/>
</dbReference>
<feature type="domain" description="Methyltransferase type 11" evidence="4">
    <location>
        <begin position="43"/>
        <end position="131"/>
    </location>
</feature>
<dbReference type="PANTHER" id="PTHR44942">
    <property type="entry name" value="METHYLTRANSF_11 DOMAIN-CONTAINING PROTEIN"/>
    <property type="match status" value="1"/>
</dbReference>
<organism evidence="5 6">
    <name type="scientific">Flexivirga oryzae</name>
    <dbReference type="NCBI Taxonomy" id="1794944"/>
    <lineage>
        <taxon>Bacteria</taxon>
        <taxon>Bacillati</taxon>
        <taxon>Actinomycetota</taxon>
        <taxon>Actinomycetes</taxon>
        <taxon>Micrococcales</taxon>
        <taxon>Dermacoccaceae</taxon>
        <taxon>Flexivirga</taxon>
    </lineage>
</organism>
<dbReference type="InterPro" id="IPR029063">
    <property type="entry name" value="SAM-dependent_MTases_sf"/>
</dbReference>